<reference evidence="2" key="1">
    <citation type="submission" date="2014-09" db="EMBL/GenBank/DDBJ databases">
        <authorList>
            <person name="Magalhaes I.L.F."/>
            <person name="Oliveira U."/>
            <person name="Santos F.R."/>
            <person name="Vidigal T.H.D.A."/>
            <person name="Brescovit A.D."/>
            <person name="Santos A.J."/>
        </authorList>
    </citation>
    <scope>NUCLEOTIDE SEQUENCE</scope>
    <source>
        <tissue evidence="2">Shoot tissue taken approximately 20 cm above the soil surface</tissue>
    </source>
</reference>
<evidence type="ECO:0000313" key="2">
    <source>
        <dbReference type="EMBL" id="JAD52679.1"/>
    </source>
</evidence>
<name>A0A0A9ALW0_ARUDO</name>
<dbReference type="EMBL" id="GBRH01245216">
    <property type="protein sequence ID" value="JAD52679.1"/>
    <property type="molecule type" value="Transcribed_RNA"/>
</dbReference>
<protein>
    <submittedName>
        <fullName evidence="2">Uncharacterized protein</fullName>
    </submittedName>
</protein>
<sequence>MVHMAMTHLSLIHFYLLSPTFASGELGALRLDLRPTSRV</sequence>
<organism evidence="2">
    <name type="scientific">Arundo donax</name>
    <name type="common">Giant reed</name>
    <name type="synonym">Donax arundinaceus</name>
    <dbReference type="NCBI Taxonomy" id="35708"/>
    <lineage>
        <taxon>Eukaryota</taxon>
        <taxon>Viridiplantae</taxon>
        <taxon>Streptophyta</taxon>
        <taxon>Embryophyta</taxon>
        <taxon>Tracheophyta</taxon>
        <taxon>Spermatophyta</taxon>
        <taxon>Magnoliopsida</taxon>
        <taxon>Liliopsida</taxon>
        <taxon>Poales</taxon>
        <taxon>Poaceae</taxon>
        <taxon>PACMAD clade</taxon>
        <taxon>Arundinoideae</taxon>
        <taxon>Arundineae</taxon>
        <taxon>Arundo</taxon>
    </lineage>
</organism>
<reference evidence="2" key="2">
    <citation type="journal article" date="2015" name="Data Brief">
        <title>Shoot transcriptome of the giant reed, Arundo donax.</title>
        <authorList>
            <person name="Barrero R.A."/>
            <person name="Guerrero F.D."/>
            <person name="Moolhuijzen P."/>
            <person name="Goolsby J.A."/>
            <person name="Tidwell J."/>
            <person name="Bellgard S.E."/>
            <person name="Bellgard M.I."/>
        </authorList>
    </citation>
    <scope>NUCLEOTIDE SEQUENCE</scope>
    <source>
        <tissue evidence="2">Shoot tissue taken approximately 20 cm above the soil surface</tissue>
    </source>
</reference>
<accession>A0A0A9ALW0</accession>
<proteinExistence type="predicted"/>
<keyword evidence="1" id="KW-0732">Signal</keyword>
<dbReference type="AlphaFoldDB" id="A0A0A9ALW0"/>
<evidence type="ECO:0000256" key="1">
    <source>
        <dbReference type="SAM" id="SignalP"/>
    </source>
</evidence>
<feature type="chain" id="PRO_5002045473" evidence="1">
    <location>
        <begin position="23"/>
        <end position="39"/>
    </location>
</feature>
<feature type="signal peptide" evidence="1">
    <location>
        <begin position="1"/>
        <end position="22"/>
    </location>
</feature>